<keyword evidence="2" id="KW-1185">Reference proteome</keyword>
<evidence type="ECO:0000313" key="2">
    <source>
        <dbReference type="Proteomes" id="UP000886501"/>
    </source>
</evidence>
<comment type="caution">
    <text evidence="1">The sequence shown here is derived from an EMBL/GenBank/DDBJ whole genome shotgun (WGS) entry which is preliminary data.</text>
</comment>
<reference evidence="1" key="1">
    <citation type="submission" date="2019-10" db="EMBL/GenBank/DDBJ databases">
        <authorList>
            <consortium name="DOE Joint Genome Institute"/>
            <person name="Kuo A."/>
            <person name="Miyauchi S."/>
            <person name="Kiss E."/>
            <person name="Drula E."/>
            <person name="Kohler A."/>
            <person name="Sanchez-Garcia M."/>
            <person name="Andreopoulos B."/>
            <person name="Barry K.W."/>
            <person name="Bonito G."/>
            <person name="Buee M."/>
            <person name="Carver A."/>
            <person name="Chen C."/>
            <person name="Cichocki N."/>
            <person name="Clum A."/>
            <person name="Culley D."/>
            <person name="Crous P.W."/>
            <person name="Fauchery L."/>
            <person name="Girlanda M."/>
            <person name="Hayes R."/>
            <person name="Keri Z."/>
            <person name="Labutti K."/>
            <person name="Lipzen A."/>
            <person name="Lombard V."/>
            <person name="Magnuson J."/>
            <person name="Maillard F."/>
            <person name="Morin E."/>
            <person name="Murat C."/>
            <person name="Nolan M."/>
            <person name="Ohm R."/>
            <person name="Pangilinan J."/>
            <person name="Pereira M."/>
            <person name="Perotto S."/>
            <person name="Peter M."/>
            <person name="Riley R."/>
            <person name="Sitrit Y."/>
            <person name="Stielow B."/>
            <person name="Szollosi G."/>
            <person name="Zifcakova L."/>
            <person name="Stursova M."/>
            <person name="Spatafora J.W."/>
            <person name="Tedersoo L."/>
            <person name="Vaario L.-M."/>
            <person name="Yamada A."/>
            <person name="Yan M."/>
            <person name="Wang P."/>
            <person name="Xu J."/>
            <person name="Bruns T."/>
            <person name="Baldrian P."/>
            <person name="Vilgalys R."/>
            <person name="Henrissat B."/>
            <person name="Grigoriev I.V."/>
            <person name="Hibbett D."/>
            <person name="Nagy L.G."/>
            <person name="Martin F.M."/>
        </authorList>
    </citation>
    <scope>NUCLEOTIDE SEQUENCE</scope>
    <source>
        <strain evidence="1">P2</strain>
    </source>
</reference>
<accession>A0ACB6ZNT2</accession>
<sequence>MPPIDQSLPSQGHLPPLQQQFHIESTQDVTLLSSTSRELPLLRSPNPPTPTSHPDPRYSPYQSSYLSHRPEIHVNHPSDQSYPRRPASTPPIVCEAHRVTLPPVQPSSSNYAVSLPPVADLVGFNATGGCDPPKTILERLKRRDSSVHHTLTSPRSIYPPLPSEAFVPVQLSSRHAHLLVKGEPNEESPPFSVPTSRGGTSPPPVFVTHDQRGYVIEVPQIHDLDHSSRFKSEIHGEISDGGTPRKNNESDFPRTIDSDVRNRDMSVRRPLRPW</sequence>
<dbReference type="EMBL" id="MU117976">
    <property type="protein sequence ID" value="KAF9651321.1"/>
    <property type="molecule type" value="Genomic_DNA"/>
</dbReference>
<dbReference type="Proteomes" id="UP000886501">
    <property type="component" value="Unassembled WGS sequence"/>
</dbReference>
<name>A0ACB6ZNT2_THEGA</name>
<organism evidence="1 2">
    <name type="scientific">Thelephora ganbajun</name>
    <name type="common">Ganba fungus</name>
    <dbReference type="NCBI Taxonomy" id="370292"/>
    <lineage>
        <taxon>Eukaryota</taxon>
        <taxon>Fungi</taxon>
        <taxon>Dikarya</taxon>
        <taxon>Basidiomycota</taxon>
        <taxon>Agaricomycotina</taxon>
        <taxon>Agaricomycetes</taxon>
        <taxon>Thelephorales</taxon>
        <taxon>Thelephoraceae</taxon>
        <taxon>Thelephora</taxon>
    </lineage>
</organism>
<reference evidence="1" key="2">
    <citation type="journal article" date="2020" name="Nat. Commun.">
        <title>Large-scale genome sequencing of mycorrhizal fungi provides insights into the early evolution of symbiotic traits.</title>
        <authorList>
            <person name="Miyauchi S."/>
            <person name="Kiss E."/>
            <person name="Kuo A."/>
            <person name="Drula E."/>
            <person name="Kohler A."/>
            <person name="Sanchez-Garcia M."/>
            <person name="Morin E."/>
            <person name="Andreopoulos B."/>
            <person name="Barry K.W."/>
            <person name="Bonito G."/>
            <person name="Buee M."/>
            <person name="Carver A."/>
            <person name="Chen C."/>
            <person name="Cichocki N."/>
            <person name="Clum A."/>
            <person name="Culley D."/>
            <person name="Crous P.W."/>
            <person name="Fauchery L."/>
            <person name="Girlanda M."/>
            <person name="Hayes R.D."/>
            <person name="Keri Z."/>
            <person name="LaButti K."/>
            <person name="Lipzen A."/>
            <person name="Lombard V."/>
            <person name="Magnuson J."/>
            <person name="Maillard F."/>
            <person name="Murat C."/>
            <person name="Nolan M."/>
            <person name="Ohm R.A."/>
            <person name="Pangilinan J."/>
            <person name="Pereira M.F."/>
            <person name="Perotto S."/>
            <person name="Peter M."/>
            <person name="Pfister S."/>
            <person name="Riley R."/>
            <person name="Sitrit Y."/>
            <person name="Stielow J.B."/>
            <person name="Szollosi G."/>
            <person name="Zifcakova L."/>
            <person name="Stursova M."/>
            <person name="Spatafora J.W."/>
            <person name="Tedersoo L."/>
            <person name="Vaario L.M."/>
            <person name="Yamada A."/>
            <person name="Yan M."/>
            <person name="Wang P."/>
            <person name="Xu J."/>
            <person name="Bruns T."/>
            <person name="Baldrian P."/>
            <person name="Vilgalys R."/>
            <person name="Dunand C."/>
            <person name="Henrissat B."/>
            <person name="Grigoriev I.V."/>
            <person name="Hibbett D."/>
            <person name="Nagy L.G."/>
            <person name="Martin F.M."/>
        </authorList>
    </citation>
    <scope>NUCLEOTIDE SEQUENCE</scope>
    <source>
        <strain evidence="1">P2</strain>
    </source>
</reference>
<gene>
    <name evidence="1" type="ORF">BDM02DRAFT_854726</name>
</gene>
<protein>
    <submittedName>
        <fullName evidence="1">Uncharacterized protein</fullName>
    </submittedName>
</protein>
<evidence type="ECO:0000313" key="1">
    <source>
        <dbReference type="EMBL" id="KAF9651321.1"/>
    </source>
</evidence>
<proteinExistence type="predicted"/>